<comment type="caution">
    <text evidence="6">The sequence shown here is derived from an EMBL/GenBank/DDBJ whole genome shotgun (WGS) entry which is preliminary data.</text>
</comment>
<sequence>MAKTYSNKINKIRSFALAMIFVGFVIMYGGIFFRESPIIMLIFISLGMIALMFSMVVYFWIGMLSTKAVVVTCPNCEKPTKILGRVDMCMHCREPLTLDPDLEGEEFNEDYNKKNKAVRAANKPE</sequence>
<dbReference type="PATRIC" id="fig|220754.4.peg.2519"/>
<evidence type="ECO:0000256" key="4">
    <source>
        <dbReference type="ARBA" id="ARBA00023136"/>
    </source>
</evidence>
<evidence type="ECO:0000313" key="7">
    <source>
        <dbReference type="Proteomes" id="UP000031972"/>
    </source>
</evidence>
<dbReference type="Pfam" id="PF11023">
    <property type="entry name" value="DUF2614"/>
    <property type="match status" value="1"/>
</dbReference>
<feature type="transmembrane region" description="Helical" evidence="5">
    <location>
        <begin position="38"/>
        <end position="61"/>
    </location>
</feature>
<dbReference type="AlphaFoldDB" id="A0A0C2RA28"/>
<keyword evidence="3 5" id="KW-1133">Transmembrane helix</keyword>
<dbReference type="RefSeq" id="WP_041058726.1">
    <property type="nucleotide sequence ID" value="NZ_JXRR01000015.1"/>
</dbReference>
<dbReference type="HAMAP" id="MF_01502">
    <property type="entry name" value="UPF0295"/>
    <property type="match status" value="1"/>
</dbReference>
<protein>
    <submittedName>
        <fullName evidence="6">Uncharacterized protein</fullName>
    </submittedName>
</protein>
<organism evidence="6 7">
    <name type="scientific">Jeotgalibacillus campisalis</name>
    <dbReference type="NCBI Taxonomy" id="220754"/>
    <lineage>
        <taxon>Bacteria</taxon>
        <taxon>Bacillati</taxon>
        <taxon>Bacillota</taxon>
        <taxon>Bacilli</taxon>
        <taxon>Bacillales</taxon>
        <taxon>Caryophanaceae</taxon>
        <taxon>Jeotgalibacillus</taxon>
    </lineage>
</organism>
<evidence type="ECO:0000256" key="3">
    <source>
        <dbReference type="ARBA" id="ARBA00022989"/>
    </source>
</evidence>
<gene>
    <name evidence="6" type="ORF">KR50_25020</name>
</gene>
<accession>A0A0C2RA28</accession>
<dbReference type="OrthoDB" id="1653848at2"/>
<keyword evidence="1" id="KW-1003">Cell membrane</keyword>
<dbReference type="EMBL" id="JXRR01000015">
    <property type="protein sequence ID" value="KIL47180.1"/>
    <property type="molecule type" value="Genomic_DNA"/>
</dbReference>
<evidence type="ECO:0000313" key="6">
    <source>
        <dbReference type="EMBL" id="KIL47180.1"/>
    </source>
</evidence>
<evidence type="ECO:0000256" key="5">
    <source>
        <dbReference type="SAM" id="Phobius"/>
    </source>
</evidence>
<keyword evidence="4 5" id="KW-0472">Membrane</keyword>
<proteinExistence type="inferred from homology"/>
<reference evidence="6 7" key="1">
    <citation type="submission" date="2015-01" db="EMBL/GenBank/DDBJ databases">
        <title>Jeotgalibacillus campisalis genome sequencing.</title>
        <authorList>
            <person name="Goh K.M."/>
            <person name="Chan K.-G."/>
            <person name="Yaakop A.S."/>
            <person name="Ee R."/>
            <person name="Gan H.M."/>
            <person name="Chan C.S."/>
        </authorList>
    </citation>
    <scope>NUCLEOTIDE SEQUENCE [LARGE SCALE GENOMIC DNA]</scope>
    <source>
        <strain evidence="6 7">SF-57</strain>
    </source>
</reference>
<dbReference type="Proteomes" id="UP000031972">
    <property type="component" value="Unassembled WGS sequence"/>
</dbReference>
<evidence type="ECO:0000256" key="1">
    <source>
        <dbReference type="ARBA" id="ARBA00022475"/>
    </source>
</evidence>
<keyword evidence="2 5" id="KW-0812">Transmembrane</keyword>
<name>A0A0C2RA28_9BACL</name>
<feature type="transmembrane region" description="Helical" evidence="5">
    <location>
        <begin position="12"/>
        <end position="32"/>
    </location>
</feature>
<keyword evidence="7" id="KW-1185">Reference proteome</keyword>
<evidence type="ECO:0000256" key="2">
    <source>
        <dbReference type="ARBA" id="ARBA00022692"/>
    </source>
</evidence>
<dbReference type="InterPro" id="IPR020912">
    <property type="entry name" value="UPF0295"/>
</dbReference>
<dbReference type="NCBIfam" id="NF002796">
    <property type="entry name" value="PRK02935.1"/>
    <property type="match status" value="1"/>
</dbReference>